<dbReference type="InterPro" id="IPR046033">
    <property type="entry name" value="DUF5991"/>
</dbReference>
<evidence type="ECO:0000313" key="1">
    <source>
        <dbReference type="EMBL" id="KFE96949.1"/>
    </source>
</evidence>
<dbReference type="EMBL" id="JPRO01000037">
    <property type="protein sequence ID" value="KFE96949.1"/>
    <property type="molecule type" value="Genomic_DNA"/>
</dbReference>
<keyword evidence="2" id="KW-1185">Reference proteome</keyword>
<evidence type="ECO:0000313" key="2">
    <source>
        <dbReference type="Proteomes" id="UP000028703"/>
    </source>
</evidence>
<dbReference type="RefSeq" id="WP_034708037.1">
    <property type="nucleotide sequence ID" value="NZ_JPRO01000037.1"/>
</dbReference>
<dbReference type="Proteomes" id="UP000028703">
    <property type="component" value="Unassembled WGS sequence"/>
</dbReference>
<name>A0A085YXN6_9FLAO</name>
<dbReference type="PROSITE" id="PS51257">
    <property type="entry name" value="PROKAR_LIPOPROTEIN"/>
    <property type="match status" value="1"/>
</dbReference>
<dbReference type="AlphaFoldDB" id="A0A085YXN6"/>
<accession>A0A085YXN6</accession>
<comment type="caution">
    <text evidence="1">The sequence shown here is derived from an EMBL/GenBank/DDBJ whole genome shotgun (WGS) entry which is preliminary data.</text>
</comment>
<sequence length="269" mass="31050">MKYIFLIFSFFTIQSCKGQGEKEIKNKNQIEVLEKSNTICGKNNSSNEDYSKIKNWKLSNEDIINIIQKSEKIDEHILHYAYGNLPCEIIGKVKVAGIIKDFIINAGGYYYLGSEIYGCNSPDCYKYFPKEAEESDAAEDEISTNRSEIVYNIPTEFYGDYSLTVDHGKLDEFSEMSIDYDISIKKNNCTFSGLGYKTYFTDLCTMDKSNDRIIIKYIKQIDGDGMSPHNNNDTLGVLFKKKNKYYIRSEIIADKNWKYNTDILLKKTK</sequence>
<organism evidence="1 2">
    <name type="scientific">Chryseobacterium luteum</name>
    <dbReference type="NCBI Taxonomy" id="421531"/>
    <lineage>
        <taxon>Bacteria</taxon>
        <taxon>Pseudomonadati</taxon>
        <taxon>Bacteroidota</taxon>
        <taxon>Flavobacteriia</taxon>
        <taxon>Flavobacteriales</taxon>
        <taxon>Weeksellaceae</taxon>
        <taxon>Chryseobacterium group</taxon>
        <taxon>Chryseobacterium</taxon>
    </lineage>
</organism>
<evidence type="ECO:0008006" key="3">
    <source>
        <dbReference type="Google" id="ProtNLM"/>
    </source>
</evidence>
<dbReference type="STRING" id="421531.IX38_22360"/>
<protein>
    <recommendedName>
        <fullName evidence="3">Lipoprotein</fullName>
    </recommendedName>
</protein>
<proteinExistence type="predicted"/>
<gene>
    <name evidence="1" type="ORF">IX38_22360</name>
</gene>
<dbReference type="Pfam" id="PF19453">
    <property type="entry name" value="DUF5991"/>
    <property type="match status" value="1"/>
</dbReference>
<dbReference type="OrthoDB" id="1253222at2"/>
<reference evidence="1 2" key="1">
    <citation type="submission" date="2014-07" db="EMBL/GenBank/DDBJ databases">
        <title>Genome of Chryseobacterium luteum DSM 18605.</title>
        <authorList>
            <person name="Stropko S.J."/>
            <person name="Pipes S.E."/>
            <person name="Newman J.D."/>
        </authorList>
    </citation>
    <scope>NUCLEOTIDE SEQUENCE [LARGE SCALE GENOMIC DNA]</scope>
    <source>
        <strain evidence="1 2">DSM 18605</strain>
    </source>
</reference>
<dbReference type="eggNOG" id="ENOG5033PU4">
    <property type="taxonomic scope" value="Bacteria"/>
</dbReference>